<dbReference type="EC" id="2.7.4.8" evidence="2 9"/>
<evidence type="ECO:0000259" key="10">
    <source>
        <dbReference type="PROSITE" id="PS50052"/>
    </source>
</evidence>
<sequence>MSSEAAARPEGKGADIHRRGLMLVLSSPSGAGKTSISRRLLQEEGRLAMSVSVTTRPPRPGEVDGRDYHFIDLPRFDAMVKADELLEHARVFGNCYGTPRAAVEAALSAGNDILFDVDWQGTQQLNEKVPQDVVSVFILPPSQEELERRLRSRAQDSEEVVIGRMRKAADEISHWSEYDYVIVNEDLERSVADVRAILRSERLKRERQTGIGDFVRRIVASAPN</sequence>
<evidence type="ECO:0000256" key="2">
    <source>
        <dbReference type="ARBA" id="ARBA00012961"/>
    </source>
</evidence>
<evidence type="ECO:0000256" key="7">
    <source>
        <dbReference type="ARBA" id="ARBA00022840"/>
    </source>
</evidence>
<dbReference type="PANTHER" id="PTHR23117">
    <property type="entry name" value="GUANYLATE KINASE-RELATED"/>
    <property type="match status" value="1"/>
</dbReference>
<dbReference type="InterPro" id="IPR020590">
    <property type="entry name" value="Guanylate_kinase_CS"/>
</dbReference>
<proteinExistence type="inferred from homology"/>
<comment type="caution">
    <text evidence="11">The sequence shown here is derived from an EMBL/GenBank/DDBJ whole genome shotgun (WGS) entry which is preliminary data.</text>
</comment>
<evidence type="ECO:0000256" key="3">
    <source>
        <dbReference type="ARBA" id="ARBA00016296"/>
    </source>
</evidence>
<evidence type="ECO:0000256" key="5">
    <source>
        <dbReference type="ARBA" id="ARBA00022741"/>
    </source>
</evidence>
<dbReference type="EMBL" id="RBIG01000001">
    <property type="protein sequence ID" value="RKQ73616.1"/>
    <property type="molecule type" value="Genomic_DNA"/>
</dbReference>
<dbReference type="InterPro" id="IPR008144">
    <property type="entry name" value="Guanylate_kin-like_dom"/>
</dbReference>
<dbReference type="GO" id="GO:0005524">
    <property type="term" value="F:ATP binding"/>
    <property type="evidence" value="ECO:0007669"/>
    <property type="project" value="UniProtKB-UniRule"/>
</dbReference>
<dbReference type="Pfam" id="PF00625">
    <property type="entry name" value="Guanylate_kin"/>
    <property type="match status" value="1"/>
</dbReference>
<dbReference type="RefSeq" id="WP_121218595.1">
    <property type="nucleotide sequence ID" value="NZ_RBIG01000001.1"/>
</dbReference>
<comment type="catalytic activity">
    <reaction evidence="9">
        <text>GMP + ATP = GDP + ADP</text>
        <dbReference type="Rhea" id="RHEA:20780"/>
        <dbReference type="ChEBI" id="CHEBI:30616"/>
        <dbReference type="ChEBI" id="CHEBI:58115"/>
        <dbReference type="ChEBI" id="CHEBI:58189"/>
        <dbReference type="ChEBI" id="CHEBI:456216"/>
        <dbReference type="EC" id="2.7.4.8"/>
    </reaction>
</comment>
<dbReference type="Gene3D" id="3.30.63.10">
    <property type="entry name" value="Guanylate Kinase phosphate binding domain"/>
    <property type="match status" value="1"/>
</dbReference>
<dbReference type="InterPro" id="IPR027417">
    <property type="entry name" value="P-loop_NTPase"/>
</dbReference>
<name>A0A420WRZ0_9PROT</name>
<dbReference type="SMART" id="SM00072">
    <property type="entry name" value="GuKc"/>
    <property type="match status" value="1"/>
</dbReference>
<feature type="binding site" evidence="9">
    <location>
        <begin position="27"/>
        <end position="34"/>
    </location>
    <ligand>
        <name>ATP</name>
        <dbReference type="ChEBI" id="CHEBI:30616"/>
    </ligand>
</feature>
<evidence type="ECO:0000313" key="12">
    <source>
        <dbReference type="Proteomes" id="UP000277424"/>
    </source>
</evidence>
<comment type="similarity">
    <text evidence="1 9">Belongs to the guanylate kinase family.</text>
</comment>
<dbReference type="PANTHER" id="PTHR23117:SF13">
    <property type="entry name" value="GUANYLATE KINASE"/>
    <property type="match status" value="1"/>
</dbReference>
<dbReference type="GO" id="GO:0005829">
    <property type="term" value="C:cytosol"/>
    <property type="evidence" value="ECO:0007669"/>
    <property type="project" value="TreeGrafter"/>
</dbReference>
<comment type="function">
    <text evidence="9">Essential for recycling GMP and indirectly, cGMP.</text>
</comment>
<keyword evidence="6 9" id="KW-0418">Kinase</keyword>
<protein>
    <recommendedName>
        <fullName evidence="3 9">Guanylate kinase</fullName>
        <ecNumber evidence="2 9">2.7.4.8</ecNumber>
    </recommendedName>
    <alternativeName>
        <fullName evidence="8 9">GMP kinase</fullName>
    </alternativeName>
</protein>
<dbReference type="CDD" id="cd00071">
    <property type="entry name" value="GMPK"/>
    <property type="match status" value="1"/>
</dbReference>
<dbReference type="Proteomes" id="UP000277424">
    <property type="component" value="Unassembled WGS sequence"/>
</dbReference>
<gene>
    <name evidence="9" type="primary">gmk</name>
    <name evidence="11" type="ORF">BCL74_1405</name>
</gene>
<dbReference type="SUPFAM" id="SSF52540">
    <property type="entry name" value="P-loop containing nucleoside triphosphate hydrolases"/>
    <property type="match status" value="1"/>
</dbReference>
<keyword evidence="7 9" id="KW-0067">ATP-binding</keyword>
<evidence type="ECO:0000256" key="6">
    <source>
        <dbReference type="ARBA" id="ARBA00022777"/>
    </source>
</evidence>
<evidence type="ECO:0000256" key="1">
    <source>
        <dbReference type="ARBA" id="ARBA00005790"/>
    </source>
</evidence>
<accession>A0A420WRZ0</accession>
<dbReference type="InterPro" id="IPR017665">
    <property type="entry name" value="Guanylate_kinase"/>
</dbReference>
<comment type="subcellular location">
    <subcellularLocation>
        <location evidence="9">Cytoplasm</location>
    </subcellularLocation>
</comment>
<dbReference type="PROSITE" id="PS00856">
    <property type="entry name" value="GUANYLATE_KINASE_1"/>
    <property type="match status" value="1"/>
</dbReference>
<evidence type="ECO:0000256" key="4">
    <source>
        <dbReference type="ARBA" id="ARBA00022679"/>
    </source>
</evidence>
<keyword evidence="4 9" id="KW-0808">Transferase</keyword>
<dbReference type="NCBIfam" id="TIGR03263">
    <property type="entry name" value="guanyl_kin"/>
    <property type="match status" value="1"/>
</dbReference>
<dbReference type="FunFam" id="3.30.63.10:FF:000002">
    <property type="entry name" value="Guanylate kinase 1"/>
    <property type="match status" value="1"/>
</dbReference>
<dbReference type="PROSITE" id="PS50052">
    <property type="entry name" value="GUANYLATE_KINASE_2"/>
    <property type="match status" value="1"/>
</dbReference>
<evidence type="ECO:0000313" key="11">
    <source>
        <dbReference type="EMBL" id="RKQ73616.1"/>
    </source>
</evidence>
<dbReference type="GO" id="GO:0004385">
    <property type="term" value="F:GMP kinase activity"/>
    <property type="evidence" value="ECO:0007669"/>
    <property type="project" value="UniProtKB-UniRule"/>
</dbReference>
<keyword evidence="9" id="KW-0963">Cytoplasm</keyword>
<dbReference type="Gene3D" id="3.40.50.300">
    <property type="entry name" value="P-loop containing nucleotide triphosphate hydrolases"/>
    <property type="match status" value="1"/>
</dbReference>
<feature type="domain" description="Guanylate kinase-like" evidence="10">
    <location>
        <begin position="20"/>
        <end position="199"/>
    </location>
</feature>
<dbReference type="AlphaFoldDB" id="A0A420WRZ0"/>
<evidence type="ECO:0000256" key="8">
    <source>
        <dbReference type="ARBA" id="ARBA00030128"/>
    </source>
</evidence>
<dbReference type="InterPro" id="IPR008145">
    <property type="entry name" value="GK/Ca_channel_bsu"/>
</dbReference>
<reference evidence="11 12" key="1">
    <citation type="submission" date="2018-10" db="EMBL/GenBank/DDBJ databases">
        <title>Comparative analysis of microorganisms from saline springs in Andes Mountain Range, Colombia.</title>
        <authorList>
            <person name="Rubin E."/>
        </authorList>
    </citation>
    <scope>NUCLEOTIDE SEQUENCE [LARGE SCALE GENOMIC DNA]</scope>
    <source>
        <strain evidence="11 12">USBA 36</strain>
    </source>
</reference>
<dbReference type="HAMAP" id="MF_00328">
    <property type="entry name" value="Guanylate_kinase"/>
    <property type="match status" value="1"/>
</dbReference>
<organism evidence="11 12">
    <name type="scientific">Oceanibaculum indicum</name>
    <dbReference type="NCBI Taxonomy" id="526216"/>
    <lineage>
        <taxon>Bacteria</taxon>
        <taxon>Pseudomonadati</taxon>
        <taxon>Pseudomonadota</taxon>
        <taxon>Alphaproteobacteria</taxon>
        <taxon>Rhodospirillales</taxon>
        <taxon>Oceanibaculaceae</taxon>
        <taxon>Oceanibaculum</taxon>
    </lineage>
</organism>
<keyword evidence="5 9" id="KW-0547">Nucleotide-binding</keyword>
<dbReference type="OrthoDB" id="9808150at2"/>
<evidence type="ECO:0000256" key="9">
    <source>
        <dbReference type="HAMAP-Rule" id="MF_00328"/>
    </source>
</evidence>